<evidence type="ECO:0000256" key="2">
    <source>
        <dbReference type="ARBA" id="ARBA00022833"/>
    </source>
</evidence>
<keyword evidence="1 3" id="KW-0479">Metal-binding</keyword>
<dbReference type="Pfam" id="PF07975">
    <property type="entry name" value="C1_4"/>
    <property type="match status" value="1"/>
</dbReference>
<dbReference type="InterPro" id="IPR046349">
    <property type="entry name" value="C1-like_sf"/>
</dbReference>
<dbReference type="PANTHER" id="PTHR12695:SF2">
    <property type="entry name" value="GENERAL TRANSCRIPTION FACTOR IIH SUBUNIT 2-RELATED"/>
    <property type="match status" value="1"/>
</dbReference>
<dbReference type="Proteomes" id="UP000695022">
    <property type="component" value="Unplaced"/>
</dbReference>
<feature type="domain" description="C2H2-type" evidence="5">
    <location>
        <begin position="384"/>
        <end position="407"/>
    </location>
</feature>
<protein>
    <recommendedName>
        <fullName evidence="3">General transcription factor IIH subunit</fullName>
    </recommendedName>
</protein>
<dbReference type="InterPro" id="IPR012170">
    <property type="entry name" value="TFIIH_SSL1/p44"/>
</dbReference>
<dbReference type="PANTHER" id="PTHR12695">
    <property type="entry name" value="GENERAL TRANSCRIPTION FACTOR IIH SUBUNIT 2"/>
    <property type="match status" value="1"/>
</dbReference>
<evidence type="ECO:0000313" key="7">
    <source>
        <dbReference type="RefSeq" id="XP_014662475.1"/>
    </source>
</evidence>
<evidence type="ECO:0000313" key="6">
    <source>
        <dbReference type="Proteomes" id="UP000695022"/>
    </source>
</evidence>
<dbReference type="RefSeq" id="XP_014662475.1">
    <property type="nucleotide sequence ID" value="XM_014806989.1"/>
</dbReference>
<accession>A0ABM1DRA4</accession>
<comment type="subcellular location">
    <subcellularLocation>
        <location evidence="3">Nucleus</location>
    </subcellularLocation>
</comment>
<dbReference type="SMART" id="SM01047">
    <property type="entry name" value="C1_4"/>
    <property type="match status" value="1"/>
</dbReference>
<organism evidence="6 7">
    <name type="scientific">Priapulus caudatus</name>
    <name type="common">Priapulid worm</name>
    <dbReference type="NCBI Taxonomy" id="37621"/>
    <lineage>
        <taxon>Eukaryota</taxon>
        <taxon>Metazoa</taxon>
        <taxon>Ecdysozoa</taxon>
        <taxon>Scalidophora</taxon>
        <taxon>Priapulida</taxon>
        <taxon>Priapulimorpha</taxon>
        <taxon>Priapulimorphida</taxon>
        <taxon>Priapulidae</taxon>
        <taxon>Priapulus</taxon>
    </lineage>
</organism>
<dbReference type="InterPro" id="IPR013087">
    <property type="entry name" value="Znf_C2H2_type"/>
</dbReference>
<keyword evidence="4" id="KW-0863">Zinc-finger</keyword>
<dbReference type="Gene3D" id="3.30.40.10">
    <property type="entry name" value="Zinc/RING finger domain, C3HC4 (zinc finger)"/>
    <property type="match status" value="1"/>
</dbReference>
<proteinExistence type="inferred from homology"/>
<keyword evidence="6" id="KW-1185">Reference proteome</keyword>
<dbReference type="Gene3D" id="3.40.50.410">
    <property type="entry name" value="von Willebrand factor, type A domain"/>
    <property type="match status" value="1"/>
</dbReference>
<dbReference type="Pfam" id="PF04056">
    <property type="entry name" value="Ssl1"/>
    <property type="match status" value="2"/>
</dbReference>
<gene>
    <name evidence="7" type="primary">LOC106805418</name>
</gene>
<dbReference type="GeneID" id="106805418"/>
<dbReference type="PROSITE" id="PS00028">
    <property type="entry name" value="ZINC_FINGER_C2H2_1"/>
    <property type="match status" value="1"/>
</dbReference>
<dbReference type="SUPFAM" id="SSF53300">
    <property type="entry name" value="vWA-like"/>
    <property type="match status" value="1"/>
</dbReference>
<keyword evidence="3" id="KW-0805">Transcription regulation</keyword>
<keyword evidence="3" id="KW-0804">Transcription</keyword>
<evidence type="ECO:0000256" key="4">
    <source>
        <dbReference type="PROSITE-ProRule" id="PRU00042"/>
    </source>
</evidence>
<dbReference type="InterPro" id="IPR007198">
    <property type="entry name" value="Ssl1-like"/>
</dbReference>
<dbReference type="NCBIfam" id="TIGR00622">
    <property type="entry name" value="ssl1"/>
    <property type="match status" value="1"/>
</dbReference>
<dbReference type="PIRSF" id="PIRSF015919">
    <property type="entry name" value="TFIIH_SSL1"/>
    <property type="match status" value="1"/>
</dbReference>
<reference evidence="7" key="1">
    <citation type="submission" date="2025-08" db="UniProtKB">
        <authorList>
            <consortium name="RefSeq"/>
        </authorList>
    </citation>
    <scope>IDENTIFICATION</scope>
</reference>
<dbReference type="PROSITE" id="PS50157">
    <property type="entry name" value="ZINC_FINGER_C2H2_2"/>
    <property type="match status" value="1"/>
</dbReference>
<dbReference type="InterPro" id="IPR004595">
    <property type="entry name" value="TFIIH_C1-like_dom"/>
</dbReference>
<name>A0ABM1DRA4_PRICU</name>
<evidence type="ECO:0000259" key="5">
    <source>
        <dbReference type="PROSITE" id="PS50157"/>
    </source>
</evidence>
<comment type="similarity">
    <text evidence="3">Belongs to the GTF2H2 family.</text>
</comment>
<evidence type="ECO:0000256" key="1">
    <source>
        <dbReference type="ARBA" id="ARBA00022723"/>
    </source>
</evidence>
<sequence>MDEDGETETGAYIWEGEYEKTWEALREDEAGSIQASVDDIVSRAKRRRLLERPADIRLGMMRHLFVVIDLSSAMTDQDLRPTRQHCTLKLLEGFIEEYFDQNPISQLGLVVTRNKSAEKLTELGGNPQRHITAARKAVDMACSGEPSLQNSLEICMKTLRYMPGHTSREILIILGSLTTCDPGDVSKTIKALCTNIRLVNFLDGKIGLCFHQELASYNIRSSVIGLAAEVRVCAKLCKGTRGKYGVILDECHFKDILMQHVSPPPAATNTESSLVRMGFPYHQLSANVASGETPSMCMCHLDGNEEQGFGSKGYFCPQCKGKYCELPVECKSCGLTLVSAPHLARSYHHLFPLDASVELKLSNISAEVSHCYACQVRLTEQLLYQCQKCQKFFCLDCDLFIHETLHSCPGCANKPPNQALNDSVNNRNNT</sequence>
<keyword evidence="2 3" id="KW-0862">Zinc</keyword>
<keyword evidence="3" id="KW-0539">Nucleus</keyword>
<dbReference type="InterPro" id="IPR013083">
    <property type="entry name" value="Znf_RING/FYVE/PHD"/>
</dbReference>
<dbReference type="SUPFAM" id="SSF57889">
    <property type="entry name" value="Cysteine-rich domain"/>
    <property type="match status" value="1"/>
</dbReference>
<dbReference type="CDD" id="cd01453">
    <property type="entry name" value="vWA_transcription_factor_IIH_type"/>
    <property type="match status" value="1"/>
</dbReference>
<dbReference type="InterPro" id="IPR036465">
    <property type="entry name" value="vWFA_dom_sf"/>
</dbReference>
<evidence type="ECO:0000256" key="3">
    <source>
        <dbReference type="PIRNR" id="PIRNR015919"/>
    </source>
</evidence>